<dbReference type="Pfam" id="PF00440">
    <property type="entry name" value="TetR_N"/>
    <property type="match status" value="1"/>
</dbReference>
<gene>
    <name evidence="7" type="ORF">WDS16_24015</name>
</gene>
<feature type="region of interest" description="Disordered" evidence="5">
    <location>
        <begin position="1"/>
        <end position="23"/>
    </location>
</feature>
<feature type="compositionally biased region" description="Basic and acidic residues" evidence="5">
    <location>
        <begin position="12"/>
        <end position="23"/>
    </location>
</feature>
<keyword evidence="3" id="KW-0804">Transcription</keyword>
<keyword evidence="2 4" id="KW-0238">DNA-binding</keyword>
<dbReference type="Proteomes" id="UP001432000">
    <property type="component" value="Chromosome"/>
</dbReference>
<evidence type="ECO:0000256" key="5">
    <source>
        <dbReference type="SAM" id="MobiDB-lite"/>
    </source>
</evidence>
<keyword evidence="8" id="KW-1185">Reference proteome</keyword>
<evidence type="ECO:0000256" key="2">
    <source>
        <dbReference type="ARBA" id="ARBA00023125"/>
    </source>
</evidence>
<feature type="DNA-binding region" description="H-T-H motif" evidence="4">
    <location>
        <begin position="45"/>
        <end position="64"/>
    </location>
</feature>
<sequence length="225" mass="24476">MTTDSETSGRAYRGESAEDRDERRRRQLLDAGLQVFGSVGYRAATVRGLCREAKVADRHFYQYFDRTEDLLLAVYGECIAHLTESISHALADVDSGGDIGTSDIGAIVGRGLDALFECVEDPHLARVVWIEVLGVSPRVERTYLSAMKKFGSLMLDYVRTFDRDLAPGRDVDLDLLAAAAVGGISHTAMTWFASGYAAERHIVVATTAAFLSSIVVPLTGNAQRG</sequence>
<dbReference type="InterPro" id="IPR001647">
    <property type="entry name" value="HTH_TetR"/>
</dbReference>
<accession>A0ABZ2PGU5</accession>
<evidence type="ECO:0000256" key="1">
    <source>
        <dbReference type="ARBA" id="ARBA00023015"/>
    </source>
</evidence>
<feature type="domain" description="HTH tetR-type" evidence="6">
    <location>
        <begin position="22"/>
        <end position="82"/>
    </location>
</feature>
<evidence type="ECO:0000259" key="6">
    <source>
        <dbReference type="PROSITE" id="PS50977"/>
    </source>
</evidence>
<dbReference type="Gene3D" id="1.10.357.10">
    <property type="entry name" value="Tetracycline Repressor, domain 2"/>
    <property type="match status" value="1"/>
</dbReference>
<dbReference type="RefSeq" id="WP_338888304.1">
    <property type="nucleotide sequence ID" value="NZ_CP147846.1"/>
</dbReference>
<evidence type="ECO:0000313" key="8">
    <source>
        <dbReference type="Proteomes" id="UP001432000"/>
    </source>
</evidence>
<dbReference type="SUPFAM" id="SSF46689">
    <property type="entry name" value="Homeodomain-like"/>
    <property type="match status" value="1"/>
</dbReference>
<dbReference type="InterPro" id="IPR009057">
    <property type="entry name" value="Homeodomain-like_sf"/>
</dbReference>
<evidence type="ECO:0000256" key="3">
    <source>
        <dbReference type="ARBA" id="ARBA00023163"/>
    </source>
</evidence>
<dbReference type="PANTHER" id="PTHR30055">
    <property type="entry name" value="HTH-TYPE TRANSCRIPTIONAL REGULATOR RUTR"/>
    <property type="match status" value="1"/>
</dbReference>
<dbReference type="InterPro" id="IPR050109">
    <property type="entry name" value="HTH-type_TetR-like_transc_reg"/>
</dbReference>
<dbReference type="EMBL" id="CP147846">
    <property type="protein sequence ID" value="WXG68234.1"/>
    <property type="molecule type" value="Genomic_DNA"/>
</dbReference>
<evidence type="ECO:0000313" key="7">
    <source>
        <dbReference type="EMBL" id="WXG68234.1"/>
    </source>
</evidence>
<organism evidence="7 8">
    <name type="scientific">Rhodococcus sovatensis</name>
    <dbReference type="NCBI Taxonomy" id="1805840"/>
    <lineage>
        <taxon>Bacteria</taxon>
        <taxon>Bacillati</taxon>
        <taxon>Actinomycetota</taxon>
        <taxon>Actinomycetes</taxon>
        <taxon>Mycobacteriales</taxon>
        <taxon>Nocardiaceae</taxon>
        <taxon>Rhodococcus</taxon>
    </lineage>
</organism>
<keyword evidence="1" id="KW-0805">Transcription regulation</keyword>
<evidence type="ECO:0000256" key="4">
    <source>
        <dbReference type="PROSITE-ProRule" id="PRU00335"/>
    </source>
</evidence>
<reference evidence="7 8" key="1">
    <citation type="submission" date="2024-03" db="EMBL/GenBank/DDBJ databases">
        <title>Natural products discovery in diverse microorganisms through a two-stage MS feature dereplication strategy.</title>
        <authorList>
            <person name="Zhang R."/>
        </authorList>
    </citation>
    <scope>NUCLEOTIDE SEQUENCE [LARGE SCALE GENOMIC DNA]</scope>
    <source>
        <strain evidence="7 8">18930</strain>
    </source>
</reference>
<proteinExistence type="predicted"/>
<protein>
    <submittedName>
        <fullName evidence="7">TetR/AcrR family transcriptional regulator</fullName>
    </submittedName>
</protein>
<dbReference type="PANTHER" id="PTHR30055:SF234">
    <property type="entry name" value="HTH-TYPE TRANSCRIPTIONAL REGULATOR BETI"/>
    <property type="match status" value="1"/>
</dbReference>
<dbReference type="PROSITE" id="PS50977">
    <property type="entry name" value="HTH_TETR_2"/>
    <property type="match status" value="1"/>
</dbReference>
<name>A0ABZ2PGU5_9NOCA</name>